<organism evidence="1 2">
    <name type="scientific">Crucibulum laeve</name>
    <dbReference type="NCBI Taxonomy" id="68775"/>
    <lineage>
        <taxon>Eukaryota</taxon>
        <taxon>Fungi</taxon>
        <taxon>Dikarya</taxon>
        <taxon>Basidiomycota</taxon>
        <taxon>Agaricomycotina</taxon>
        <taxon>Agaricomycetes</taxon>
        <taxon>Agaricomycetidae</taxon>
        <taxon>Agaricales</taxon>
        <taxon>Agaricineae</taxon>
        <taxon>Nidulariaceae</taxon>
        <taxon>Crucibulum</taxon>
    </lineage>
</organism>
<proteinExistence type="predicted"/>
<dbReference type="EMBL" id="ML213609">
    <property type="protein sequence ID" value="TFK37280.1"/>
    <property type="molecule type" value="Genomic_DNA"/>
</dbReference>
<evidence type="ECO:0000313" key="2">
    <source>
        <dbReference type="Proteomes" id="UP000308652"/>
    </source>
</evidence>
<sequence length="204" mass="22626">MHFRALVFTDICANPPPSNAQLLDHPSLQSLLILLHRPAPTRFLPGLIDAIIAHVLHPSIPVLPLSQMHNTSLCYEGKCLTGPTYSLAVVLLALSSNFIADEPAKCCFAPEIRQIRKSLTNRDVPECIRRKIHKRWFHWMESVSETANQSQYTPLHLHNILAINRIPLQVGLHPSSALVSSTAAPLSSPPIHPQSPFQSPFIPV</sequence>
<dbReference type="Proteomes" id="UP000308652">
    <property type="component" value="Unassembled WGS sequence"/>
</dbReference>
<reference evidence="1 2" key="1">
    <citation type="journal article" date="2019" name="Nat. Ecol. Evol.">
        <title>Megaphylogeny resolves global patterns of mushroom evolution.</title>
        <authorList>
            <person name="Varga T."/>
            <person name="Krizsan K."/>
            <person name="Foldi C."/>
            <person name="Dima B."/>
            <person name="Sanchez-Garcia M."/>
            <person name="Sanchez-Ramirez S."/>
            <person name="Szollosi G.J."/>
            <person name="Szarkandi J.G."/>
            <person name="Papp V."/>
            <person name="Albert L."/>
            <person name="Andreopoulos W."/>
            <person name="Angelini C."/>
            <person name="Antonin V."/>
            <person name="Barry K.W."/>
            <person name="Bougher N.L."/>
            <person name="Buchanan P."/>
            <person name="Buyck B."/>
            <person name="Bense V."/>
            <person name="Catcheside P."/>
            <person name="Chovatia M."/>
            <person name="Cooper J."/>
            <person name="Damon W."/>
            <person name="Desjardin D."/>
            <person name="Finy P."/>
            <person name="Geml J."/>
            <person name="Haridas S."/>
            <person name="Hughes K."/>
            <person name="Justo A."/>
            <person name="Karasinski D."/>
            <person name="Kautmanova I."/>
            <person name="Kiss B."/>
            <person name="Kocsube S."/>
            <person name="Kotiranta H."/>
            <person name="LaButti K.M."/>
            <person name="Lechner B.E."/>
            <person name="Liimatainen K."/>
            <person name="Lipzen A."/>
            <person name="Lukacs Z."/>
            <person name="Mihaltcheva S."/>
            <person name="Morgado L.N."/>
            <person name="Niskanen T."/>
            <person name="Noordeloos M.E."/>
            <person name="Ohm R.A."/>
            <person name="Ortiz-Santana B."/>
            <person name="Ovrebo C."/>
            <person name="Racz N."/>
            <person name="Riley R."/>
            <person name="Savchenko A."/>
            <person name="Shiryaev A."/>
            <person name="Soop K."/>
            <person name="Spirin V."/>
            <person name="Szebenyi C."/>
            <person name="Tomsovsky M."/>
            <person name="Tulloss R.E."/>
            <person name="Uehling J."/>
            <person name="Grigoriev I.V."/>
            <person name="Vagvolgyi C."/>
            <person name="Papp T."/>
            <person name="Martin F.M."/>
            <person name="Miettinen O."/>
            <person name="Hibbett D.S."/>
            <person name="Nagy L.G."/>
        </authorList>
    </citation>
    <scope>NUCLEOTIDE SEQUENCE [LARGE SCALE GENOMIC DNA]</scope>
    <source>
        <strain evidence="1 2">CBS 166.37</strain>
    </source>
</reference>
<gene>
    <name evidence="1" type="ORF">BDQ12DRAFT_724428</name>
</gene>
<dbReference type="AlphaFoldDB" id="A0A5C3LWA3"/>
<name>A0A5C3LWA3_9AGAR</name>
<accession>A0A5C3LWA3</accession>
<protein>
    <submittedName>
        <fullName evidence="1">Uncharacterized protein</fullName>
    </submittedName>
</protein>
<evidence type="ECO:0000313" key="1">
    <source>
        <dbReference type="EMBL" id="TFK37280.1"/>
    </source>
</evidence>
<keyword evidence="2" id="KW-1185">Reference proteome</keyword>